<accession>G2PX15</accession>
<dbReference type="KEGG" id="clc:Calla_0299"/>
<dbReference type="AlphaFoldDB" id="G2PX15"/>
<name>G2PX15_9FIRM</name>
<dbReference type="EMBL" id="CP003001">
    <property type="protein sequence ID" value="AEM72970.1"/>
    <property type="molecule type" value="Genomic_DNA"/>
</dbReference>
<sequence>MVTRKREKSKEKREISRQKRTVSRLGGYMQIKKVYFVCKILRGKRGKKSVKSATPRLWWLYKQGGKSREKGGKSPQSETNQRFKGDNLFYRIFSQKF</sequence>
<gene>
    <name evidence="1" type="ORF">Calla_0299</name>
</gene>
<organism evidence="1 2">
    <name type="scientific">Caldicellulosiruptor acetigenus 6A</name>
    <dbReference type="NCBI Taxonomy" id="632516"/>
    <lineage>
        <taxon>Bacteria</taxon>
        <taxon>Bacillati</taxon>
        <taxon>Bacillota</taxon>
        <taxon>Bacillota incertae sedis</taxon>
        <taxon>Caldicellulosiruptorales</taxon>
        <taxon>Caldicellulosiruptoraceae</taxon>
        <taxon>Caldicellulosiruptor</taxon>
    </lineage>
</organism>
<evidence type="ECO:0000313" key="1">
    <source>
        <dbReference type="EMBL" id="AEM72970.1"/>
    </source>
</evidence>
<dbReference type="Proteomes" id="UP000009257">
    <property type="component" value="Chromosome"/>
</dbReference>
<evidence type="ECO:0000313" key="2">
    <source>
        <dbReference type="Proteomes" id="UP000009257"/>
    </source>
</evidence>
<proteinExistence type="predicted"/>
<dbReference type="HOGENOM" id="CLU_2341464_0_0_9"/>
<protein>
    <submittedName>
        <fullName evidence="1">Uncharacterized protein</fullName>
    </submittedName>
</protein>
<reference evidence="1 2" key="1">
    <citation type="submission" date="2011-08" db="EMBL/GenBank/DDBJ databases">
        <title>Complete sequence of Caldicellulosiruptor lactoaceticus 6A.</title>
        <authorList>
            <consortium name="US DOE Joint Genome Institute"/>
            <person name="Lucas S."/>
            <person name="Han J."/>
            <person name="Lapidus A."/>
            <person name="Cheng J.-F."/>
            <person name="Goodwin L."/>
            <person name="Pitluck S."/>
            <person name="Peters L."/>
            <person name="Davenport K."/>
            <person name="Detter J.C."/>
            <person name="Han C."/>
            <person name="Tapia R."/>
            <person name="Land M."/>
            <person name="Hauser L."/>
            <person name="Kyrpides N."/>
            <person name="Ivanova N."/>
            <person name="Ovchinnikova G."/>
            <person name="Pagani I."/>
            <person name="Blumer-Schuette S.E."/>
            <person name="Kelly R.M."/>
            <person name="Woyke T."/>
        </authorList>
    </citation>
    <scope>NUCLEOTIDE SEQUENCE [LARGE SCALE GENOMIC DNA]</scope>
    <source>
        <strain evidence="1 2">6A</strain>
    </source>
</reference>